<dbReference type="InterPro" id="IPR015797">
    <property type="entry name" value="NUDIX_hydrolase-like_dom_sf"/>
</dbReference>
<dbReference type="Gene3D" id="3.90.79.10">
    <property type="entry name" value="Nucleoside Triphosphate Pyrophosphohydrolase"/>
    <property type="match status" value="1"/>
</dbReference>
<dbReference type="PANTHER" id="PTHR43046:SF14">
    <property type="entry name" value="MUTT_NUDIX FAMILY PROTEIN"/>
    <property type="match status" value="1"/>
</dbReference>
<dbReference type="EMBL" id="FODV01000004">
    <property type="protein sequence ID" value="SEO72913.1"/>
    <property type="molecule type" value="Genomic_DNA"/>
</dbReference>
<accession>A0A1H8S424</accession>
<sequence length="187" mass="20631">MLRTRASDHAASLVADVEDRWGPIPDEGSFVVPPLPDHDVAFPTSLRAFHEEFYPHAAGCVTRDGDGRMLAIRSTSRGNWETPGGAGEPDETPAETARREVREETGVVPRLAEPLYRLTMEVDFGYDETLPIPVVVFVGEPADGRVLDADAVETPTEVADVDWVDLTALPESFRDRRLLRKHLIESG</sequence>
<dbReference type="PRINTS" id="PR00502">
    <property type="entry name" value="NUDIXFAMILY"/>
</dbReference>
<reference evidence="6" key="1">
    <citation type="submission" date="2016-10" db="EMBL/GenBank/DDBJ databases">
        <authorList>
            <person name="Varghese N."/>
            <person name="Submissions S."/>
        </authorList>
    </citation>
    <scope>NUCLEOTIDE SEQUENCE [LARGE SCALE GENOMIC DNA]</scope>
    <source>
        <strain evidence="6">CGMCC 1.10121</strain>
    </source>
</reference>
<evidence type="ECO:0000313" key="6">
    <source>
        <dbReference type="Proteomes" id="UP000199126"/>
    </source>
</evidence>
<evidence type="ECO:0000313" key="5">
    <source>
        <dbReference type="EMBL" id="SEO72913.1"/>
    </source>
</evidence>
<name>A0A1H8S424_9EURY</name>
<dbReference type="RefSeq" id="WP_139246589.1">
    <property type="nucleotide sequence ID" value="NZ_FODV01000004.1"/>
</dbReference>
<evidence type="ECO:0000259" key="4">
    <source>
        <dbReference type="PROSITE" id="PS51462"/>
    </source>
</evidence>
<comment type="cofactor">
    <cofactor evidence="1">
        <name>Mg(2+)</name>
        <dbReference type="ChEBI" id="CHEBI:18420"/>
    </cofactor>
</comment>
<dbReference type="Pfam" id="PF00293">
    <property type="entry name" value="NUDIX"/>
    <property type="match status" value="1"/>
</dbReference>
<dbReference type="InterPro" id="IPR020476">
    <property type="entry name" value="Nudix_hydrolase"/>
</dbReference>
<proteinExistence type="predicted"/>
<dbReference type="GO" id="GO:0016787">
    <property type="term" value="F:hydrolase activity"/>
    <property type="evidence" value="ECO:0007669"/>
    <property type="project" value="UniProtKB-KW"/>
</dbReference>
<dbReference type="PROSITE" id="PS00893">
    <property type="entry name" value="NUDIX_BOX"/>
    <property type="match status" value="1"/>
</dbReference>
<dbReference type="AlphaFoldDB" id="A0A1H8S424"/>
<dbReference type="OrthoDB" id="305824at2157"/>
<keyword evidence="6" id="KW-1185">Reference proteome</keyword>
<dbReference type="SUPFAM" id="SSF55811">
    <property type="entry name" value="Nudix"/>
    <property type="match status" value="1"/>
</dbReference>
<gene>
    <name evidence="5" type="ORF">SAMN04487948_104407</name>
</gene>
<dbReference type="Proteomes" id="UP000199126">
    <property type="component" value="Unassembled WGS sequence"/>
</dbReference>
<feature type="domain" description="Nudix hydrolase" evidence="4">
    <location>
        <begin position="53"/>
        <end position="187"/>
    </location>
</feature>
<protein>
    <submittedName>
        <fullName evidence="5">ADP-ribose pyrophosphatase YjhB, NUDIX family</fullName>
    </submittedName>
</protein>
<dbReference type="InterPro" id="IPR020084">
    <property type="entry name" value="NUDIX_hydrolase_CS"/>
</dbReference>
<evidence type="ECO:0000256" key="3">
    <source>
        <dbReference type="SAM" id="MobiDB-lite"/>
    </source>
</evidence>
<feature type="region of interest" description="Disordered" evidence="3">
    <location>
        <begin position="76"/>
        <end position="105"/>
    </location>
</feature>
<dbReference type="PANTHER" id="PTHR43046">
    <property type="entry name" value="GDP-MANNOSE MANNOSYL HYDROLASE"/>
    <property type="match status" value="1"/>
</dbReference>
<evidence type="ECO:0000256" key="1">
    <source>
        <dbReference type="ARBA" id="ARBA00001946"/>
    </source>
</evidence>
<dbReference type="InterPro" id="IPR000086">
    <property type="entry name" value="NUDIX_hydrolase_dom"/>
</dbReference>
<dbReference type="PROSITE" id="PS51462">
    <property type="entry name" value="NUDIX"/>
    <property type="match status" value="1"/>
</dbReference>
<keyword evidence="2" id="KW-0378">Hydrolase</keyword>
<organism evidence="5 6">
    <name type="scientific">Halogranum amylolyticum</name>
    <dbReference type="NCBI Taxonomy" id="660520"/>
    <lineage>
        <taxon>Archaea</taxon>
        <taxon>Methanobacteriati</taxon>
        <taxon>Methanobacteriota</taxon>
        <taxon>Stenosarchaea group</taxon>
        <taxon>Halobacteria</taxon>
        <taxon>Halobacteriales</taxon>
        <taxon>Haloferacaceae</taxon>
    </lineage>
</organism>
<evidence type="ECO:0000256" key="2">
    <source>
        <dbReference type="ARBA" id="ARBA00022801"/>
    </source>
</evidence>
<feature type="compositionally biased region" description="Basic and acidic residues" evidence="3">
    <location>
        <begin position="96"/>
        <end position="105"/>
    </location>
</feature>
<dbReference type="CDD" id="cd02883">
    <property type="entry name" value="NUDIX_Hydrolase"/>
    <property type="match status" value="1"/>
</dbReference>